<dbReference type="GeneID" id="43663558"/>
<evidence type="ECO:0000313" key="1">
    <source>
        <dbReference type="EMBL" id="KAE8403399.1"/>
    </source>
</evidence>
<accession>A0A5N6HYG6</accession>
<dbReference type="Proteomes" id="UP000325579">
    <property type="component" value="Unassembled WGS sequence"/>
</dbReference>
<organism evidence="1 2">
    <name type="scientific">Aspergillus pseudonomiae</name>
    <dbReference type="NCBI Taxonomy" id="1506151"/>
    <lineage>
        <taxon>Eukaryota</taxon>
        <taxon>Fungi</taxon>
        <taxon>Dikarya</taxon>
        <taxon>Ascomycota</taxon>
        <taxon>Pezizomycotina</taxon>
        <taxon>Eurotiomycetes</taxon>
        <taxon>Eurotiomycetidae</taxon>
        <taxon>Eurotiales</taxon>
        <taxon>Aspergillaceae</taxon>
        <taxon>Aspergillus</taxon>
        <taxon>Aspergillus subgen. Circumdati</taxon>
    </lineage>
</organism>
<accession>A0A5N7DAY3</accession>
<gene>
    <name evidence="1" type="ORF">BDV37DRAFT_144671</name>
</gene>
<reference evidence="1 2" key="1">
    <citation type="submission" date="2019-04" db="EMBL/GenBank/DDBJ databases">
        <authorList>
            <consortium name="DOE Joint Genome Institute"/>
            <person name="Mondo S."/>
            <person name="Kjaerbolling I."/>
            <person name="Vesth T."/>
            <person name="Frisvad J.C."/>
            <person name="Nybo J.L."/>
            <person name="Theobald S."/>
            <person name="Kildgaard S."/>
            <person name="Isbrandt T."/>
            <person name="Kuo A."/>
            <person name="Sato A."/>
            <person name="Lyhne E.K."/>
            <person name="Kogle M.E."/>
            <person name="Wiebenga A."/>
            <person name="Kun R.S."/>
            <person name="Lubbers R.J."/>
            <person name="Makela M.R."/>
            <person name="Barry K."/>
            <person name="Chovatia M."/>
            <person name="Clum A."/>
            <person name="Daum C."/>
            <person name="Haridas S."/>
            <person name="He G."/>
            <person name="LaButti K."/>
            <person name="Lipzen A."/>
            <person name="Riley R."/>
            <person name="Salamov A."/>
            <person name="Simmons B.A."/>
            <person name="Magnuson J.K."/>
            <person name="Henrissat B."/>
            <person name="Mortensen U.H."/>
            <person name="Larsen T.O."/>
            <person name="Devries R.P."/>
            <person name="Grigoriev I.V."/>
            <person name="Machida M."/>
            <person name="Baker S.E."/>
            <person name="Andersen M.R."/>
            <person name="Cantor M.N."/>
            <person name="Hua S.X."/>
        </authorList>
    </citation>
    <scope>NUCLEOTIDE SEQUENCE [LARGE SCALE GENOMIC DNA]</scope>
    <source>
        <strain evidence="1 2">CBS 119388</strain>
    </source>
</reference>
<proteinExistence type="predicted"/>
<name>A0A5N6HYG6_9EURO</name>
<dbReference type="EMBL" id="ML736777">
    <property type="protein sequence ID" value="KAE8403399.1"/>
    <property type="molecule type" value="Genomic_DNA"/>
</dbReference>
<keyword evidence="2" id="KW-1185">Reference proteome</keyword>
<dbReference type="AlphaFoldDB" id="A0A5N6HYG6"/>
<sequence length="112" mass="12877">MNGMCAILACDWRMMNSRENCFPYADPRMAHLAQGTMSRAVLRADIVYACPVVSFSCLWFRWFCFFFYFLFFFCLPTSKGDIPVGLIQGQECALLFCIHGLLVMVKTAVLYQ</sequence>
<dbReference type="RefSeq" id="XP_031940718.1">
    <property type="nucleotide sequence ID" value="XM_032078867.1"/>
</dbReference>
<protein>
    <submittedName>
        <fullName evidence="1">Uncharacterized protein</fullName>
    </submittedName>
</protein>
<evidence type="ECO:0000313" key="2">
    <source>
        <dbReference type="Proteomes" id="UP000325579"/>
    </source>
</evidence>